<feature type="transmembrane region" description="Helical" evidence="5">
    <location>
        <begin position="221"/>
        <end position="242"/>
    </location>
</feature>
<protein>
    <submittedName>
        <fullName evidence="6">Membrane protein</fullName>
    </submittedName>
</protein>
<dbReference type="AlphaFoldDB" id="A0A0X1KRP9"/>
<dbReference type="KEGG" id="phy:AJ81_06840"/>
<dbReference type="PaxDb" id="1123384-AJ81_06840"/>
<dbReference type="PANTHER" id="PTHR31851">
    <property type="entry name" value="FE(2+)/MN(2+) TRANSPORTER PCL1"/>
    <property type="match status" value="1"/>
</dbReference>
<feature type="transmembrane region" description="Helical" evidence="5">
    <location>
        <begin position="156"/>
        <end position="174"/>
    </location>
</feature>
<evidence type="ECO:0000256" key="3">
    <source>
        <dbReference type="ARBA" id="ARBA00022989"/>
    </source>
</evidence>
<keyword evidence="4 5" id="KW-0472">Membrane</keyword>
<dbReference type="InterPro" id="IPR039376">
    <property type="entry name" value="Ferritin_CCC1_N"/>
</dbReference>
<dbReference type="Pfam" id="PF01988">
    <property type="entry name" value="VIT1"/>
    <property type="match status" value="2"/>
</dbReference>
<feature type="transmembrane region" description="Helical" evidence="5">
    <location>
        <begin position="254"/>
        <end position="276"/>
    </location>
</feature>
<evidence type="ECO:0000313" key="6">
    <source>
        <dbReference type="EMBL" id="AJC73952.1"/>
    </source>
</evidence>
<dbReference type="GO" id="GO:0012505">
    <property type="term" value="C:endomembrane system"/>
    <property type="evidence" value="ECO:0007669"/>
    <property type="project" value="UniProtKB-SubCell"/>
</dbReference>
<feature type="transmembrane region" description="Helical" evidence="5">
    <location>
        <begin position="194"/>
        <end position="214"/>
    </location>
</feature>
<dbReference type="GO" id="GO:0030026">
    <property type="term" value="P:intracellular manganese ion homeostasis"/>
    <property type="evidence" value="ECO:0007669"/>
    <property type="project" value="InterPro"/>
</dbReference>
<keyword evidence="7" id="KW-1185">Reference proteome</keyword>
<name>A0A0X1KRP9_9THEM</name>
<organism evidence="6 7">
    <name type="scientific">Pseudothermotoga hypogea DSM 11164 = NBRC 106472</name>
    <dbReference type="NCBI Taxonomy" id="1123384"/>
    <lineage>
        <taxon>Bacteria</taxon>
        <taxon>Thermotogati</taxon>
        <taxon>Thermotogota</taxon>
        <taxon>Thermotogae</taxon>
        <taxon>Thermotogales</taxon>
        <taxon>Thermotogaceae</taxon>
        <taxon>Pseudothermotoga</taxon>
    </lineage>
</organism>
<proteinExistence type="predicted"/>
<evidence type="ECO:0000313" key="7">
    <source>
        <dbReference type="Proteomes" id="UP000077469"/>
    </source>
</evidence>
<evidence type="ECO:0000256" key="5">
    <source>
        <dbReference type="SAM" id="Phobius"/>
    </source>
</evidence>
<dbReference type="PATRIC" id="fig|1123384.7.peg.1375"/>
<feature type="transmembrane region" description="Helical" evidence="5">
    <location>
        <begin position="65"/>
        <end position="84"/>
    </location>
</feature>
<dbReference type="GO" id="GO:0005384">
    <property type="term" value="F:manganese ion transmembrane transporter activity"/>
    <property type="evidence" value="ECO:0007669"/>
    <property type="project" value="InterPro"/>
</dbReference>
<dbReference type="EMBL" id="CP007141">
    <property type="protein sequence ID" value="AJC73952.1"/>
    <property type="molecule type" value="Genomic_DNA"/>
</dbReference>
<reference evidence="6 7" key="1">
    <citation type="submission" date="2014-01" db="EMBL/GenBank/DDBJ databases">
        <title>Genome sequencing of Thermotog hypogea.</title>
        <authorList>
            <person name="Zhang X."/>
            <person name="Alvare G."/>
            <person name="Fristensky B."/>
            <person name="Chen L."/>
            <person name="Suen T."/>
            <person name="Chen Q."/>
            <person name="Ma K."/>
        </authorList>
    </citation>
    <scope>NUCLEOTIDE SEQUENCE [LARGE SCALE GENOMIC DNA]</scope>
    <source>
        <strain evidence="6 7">DSM 11164</strain>
    </source>
</reference>
<dbReference type="InterPro" id="IPR008217">
    <property type="entry name" value="Ccc1_fam"/>
</dbReference>
<evidence type="ECO:0000256" key="2">
    <source>
        <dbReference type="ARBA" id="ARBA00022692"/>
    </source>
</evidence>
<evidence type="ECO:0000256" key="4">
    <source>
        <dbReference type="ARBA" id="ARBA00023136"/>
    </source>
</evidence>
<dbReference type="InterPro" id="IPR009078">
    <property type="entry name" value="Ferritin-like_SF"/>
</dbReference>
<dbReference type="CDD" id="cd01044">
    <property type="entry name" value="Ferritin_CCC1_N"/>
    <property type="match status" value="1"/>
</dbReference>
<keyword evidence="3 5" id="KW-1133">Transmembrane helix</keyword>
<accession>A0A0X1KRP9</accession>
<dbReference type="Proteomes" id="UP000077469">
    <property type="component" value="Chromosome"/>
</dbReference>
<sequence>MKKDQRILLKMQKAEMTEYIVYTKLAKMDKKNSEVLSKIAKDELSHYKKLKILTQIDVAPSWWRVIFYLFLAKLLGITFALKLMEQNEEKAQKSYKALEQTEILSDEEEHEKALLKLIDEERIEYIGSMVLGLNDALVELTGALAGLTLAIRNSKIVALSGIITGLAAALSMSASDYLSRKSEGGNKKPLRSALYTGIAYLITVLFLVFPYMVLDRPMVSLYWTIANAVLVILIFTFFVSVVKEENFKKNFLEMLSISMGVAVISFFIGMVARRFFNIEV</sequence>
<dbReference type="SUPFAM" id="SSF47240">
    <property type="entry name" value="Ferritin-like"/>
    <property type="match status" value="1"/>
</dbReference>
<gene>
    <name evidence="6" type="ORF">AJ81_06840</name>
</gene>
<evidence type="ECO:0000256" key="1">
    <source>
        <dbReference type="ARBA" id="ARBA00004127"/>
    </source>
</evidence>
<keyword evidence="2 5" id="KW-0812">Transmembrane</keyword>
<comment type="subcellular location">
    <subcellularLocation>
        <location evidence="1">Endomembrane system</location>
        <topology evidence="1">Multi-pass membrane protein</topology>
    </subcellularLocation>
</comment>
<dbReference type="CDD" id="cd02431">
    <property type="entry name" value="Ferritin_CCC1_C"/>
    <property type="match status" value="1"/>
</dbReference>
<dbReference type="STRING" id="1123384.AJ81_06840"/>